<keyword evidence="1" id="KW-1133">Transmembrane helix</keyword>
<dbReference type="PROSITE" id="PS50835">
    <property type="entry name" value="IG_LIKE"/>
    <property type="match status" value="1"/>
</dbReference>
<evidence type="ECO:0000256" key="1">
    <source>
        <dbReference type="SAM" id="Phobius"/>
    </source>
</evidence>
<evidence type="ECO:0000313" key="3">
    <source>
        <dbReference type="Proteomes" id="UP000887565"/>
    </source>
</evidence>
<name>A0A915JE41_ROMCU</name>
<reference evidence="4" key="1">
    <citation type="submission" date="2022-11" db="UniProtKB">
        <authorList>
            <consortium name="WormBaseParasite"/>
        </authorList>
    </citation>
    <scope>IDENTIFICATION</scope>
</reference>
<sequence>MQGTERHFGAAVSALHFGAADWTSASSALVPVYSILYVSPLVNPSTSCDSISESPLKQYLEPTNLESPVRITSERTKFCFVAPKTDKKNAIFINLTVSNKIRRANVQLWEQIIHTGRARLYDIDIERKIDRVLRMDAIKVECRRTKNSIPFTRNISIVPVIKASQGESCGGLRNLNCQLKISESSKVRFGFEWTLNGSVTSERIDGSHLAGDDLHLYRGPGIYKCHVRLPLIYPLQFNMKYGAPLVELVSAPFKVQYKCLSKQILEQLHHFQLESADLKRSDFALHLALALGAIIFCGALAGVCFLLATKTHVFDKLFGSKSRKSTTADTDIGTFDRGASILSGVKEIKNKKKSKR</sequence>
<feature type="transmembrane region" description="Helical" evidence="1">
    <location>
        <begin position="283"/>
        <end position="308"/>
    </location>
</feature>
<keyword evidence="1" id="KW-0472">Membrane</keyword>
<organism evidence="3 4">
    <name type="scientific">Romanomermis culicivorax</name>
    <name type="common">Nematode worm</name>
    <dbReference type="NCBI Taxonomy" id="13658"/>
    <lineage>
        <taxon>Eukaryota</taxon>
        <taxon>Metazoa</taxon>
        <taxon>Ecdysozoa</taxon>
        <taxon>Nematoda</taxon>
        <taxon>Enoplea</taxon>
        <taxon>Dorylaimia</taxon>
        <taxon>Mermithida</taxon>
        <taxon>Mermithoidea</taxon>
        <taxon>Mermithidae</taxon>
        <taxon>Romanomermis</taxon>
    </lineage>
</organism>
<dbReference type="InterPro" id="IPR007110">
    <property type="entry name" value="Ig-like_dom"/>
</dbReference>
<keyword evidence="3" id="KW-1185">Reference proteome</keyword>
<evidence type="ECO:0000259" key="2">
    <source>
        <dbReference type="PROSITE" id="PS50835"/>
    </source>
</evidence>
<accession>A0A915JE41</accession>
<dbReference type="WBParaSite" id="nRc.2.0.1.t24751-RA">
    <property type="protein sequence ID" value="nRc.2.0.1.t24751-RA"/>
    <property type="gene ID" value="nRc.2.0.1.g24751"/>
</dbReference>
<dbReference type="AlphaFoldDB" id="A0A915JE41"/>
<dbReference type="Proteomes" id="UP000887565">
    <property type="component" value="Unplaced"/>
</dbReference>
<evidence type="ECO:0000313" key="4">
    <source>
        <dbReference type="WBParaSite" id="nRc.2.0.1.t24751-RA"/>
    </source>
</evidence>
<proteinExistence type="predicted"/>
<protein>
    <submittedName>
        <fullName evidence="4">Ig-like domain-containing protein</fullName>
    </submittedName>
</protein>
<feature type="domain" description="Ig-like" evidence="2">
    <location>
        <begin position="150"/>
        <end position="227"/>
    </location>
</feature>
<keyword evidence="1" id="KW-0812">Transmembrane</keyword>